<gene>
    <name evidence="2" type="ORF">TsocGM_21380</name>
</gene>
<evidence type="ECO:0008006" key="4">
    <source>
        <dbReference type="Google" id="ProtNLM"/>
    </source>
</evidence>
<keyword evidence="3" id="KW-1185">Reference proteome</keyword>
<reference evidence="2 3" key="1">
    <citation type="submission" date="2018-12" db="EMBL/GenBank/DDBJ databases">
        <authorList>
            <person name="Toschakov S.V."/>
        </authorList>
    </citation>
    <scope>NUCLEOTIDE SEQUENCE [LARGE SCALE GENOMIC DNA]</scope>
    <source>
        <strain evidence="2 3">GM2012</strain>
    </source>
</reference>
<dbReference type="InterPro" id="IPR017850">
    <property type="entry name" value="Alkaline_phosphatase_core_sf"/>
</dbReference>
<proteinExistence type="predicted"/>
<evidence type="ECO:0000256" key="1">
    <source>
        <dbReference type="SAM" id="MobiDB-lite"/>
    </source>
</evidence>
<dbReference type="AlphaFoldDB" id="A0A432MEG1"/>
<dbReference type="RefSeq" id="WP_126727498.1">
    <property type="nucleotide sequence ID" value="NZ_RYZH01000055.1"/>
</dbReference>
<protein>
    <recommendedName>
        <fullName evidence="4">Metalloenzyme domain-containing protein</fullName>
    </recommendedName>
</protein>
<organism evidence="2 3">
    <name type="scientific">Tautonia sociabilis</name>
    <dbReference type="NCBI Taxonomy" id="2080755"/>
    <lineage>
        <taxon>Bacteria</taxon>
        <taxon>Pseudomonadati</taxon>
        <taxon>Planctomycetota</taxon>
        <taxon>Planctomycetia</taxon>
        <taxon>Isosphaerales</taxon>
        <taxon>Isosphaeraceae</taxon>
        <taxon>Tautonia</taxon>
    </lineage>
</organism>
<evidence type="ECO:0000313" key="2">
    <source>
        <dbReference type="EMBL" id="RUL83882.1"/>
    </source>
</evidence>
<comment type="caution">
    <text evidence="2">The sequence shown here is derived from an EMBL/GenBank/DDBJ whole genome shotgun (WGS) entry which is preliminary data.</text>
</comment>
<dbReference type="SUPFAM" id="SSF53649">
    <property type="entry name" value="Alkaline phosphatase-like"/>
    <property type="match status" value="1"/>
</dbReference>
<reference evidence="2 3" key="2">
    <citation type="submission" date="2019-01" db="EMBL/GenBank/DDBJ databases">
        <title>Tautonia sociabilis, a novel thermotolerant planctomycete of Isosphaeraceae family, isolated from a 4000 m deep subterranean habitat.</title>
        <authorList>
            <person name="Kovaleva O.L."/>
            <person name="Elcheninov A.G."/>
            <person name="Van Heerden E."/>
            <person name="Toshchakov S.V."/>
            <person name="Novikov A."/>
            <person name="Bonch-Osmolovskaya E.A."/>
            <person name="Kublanov I.V."/>
        </authorList>
    </citation>
    <scope>NUCLEOTIDE SEQUENCE [LARGE SCALE GENOMIC DNA]</scope>
    <source>
        <strain evidence="2 3">GM2012</strain>
    </source>
</reference>
<dbReference type="EMBL" id="RYZH01000055">
    <property type="protein sequence ID" value="RUL83882.1"/>
    <property type="molecule type" value="Genomic_DNA"/>
</dbReference>
<sequence length="244" mass="25180">MTMKTLVIGLDGLPADLLLGDDRLAHVRHLMASGGFARLSGERPADPSAFWRSLDLGRLPGPDDDGEGAHWPSLPGLLSGDEPPLLVGGPSCSGGDPIAESEARLAEFSRRLAEAPWSFARLIDNAPALLQASGAEGAIDSWIRRLDDALAPMLERLGDSGTVLIASRGVADSAAVLATTGGGPGGEIPGLRLVDLAPMLLALAGRPIPPSMTGRAPDAPPGPSGDEPDDEQAVRDRLQGLGYL</sequence>
<name>A0A432MEG1_9BACT</name>
<evidence type="ECO:0000313" key="3">
    <source>
        <dbReference type="Proteomes" id="UP000280296"/>
    </source>
</evidence>
<feature type="region of interest" description="Disordered" evidence="1">
    <location>
        <begin position="207"/>
        <end position="244"/>
    </location>
</feature>
<accession>A0A432MEG1</accession>
<dbReference type="Proteomes" id="UP000280296">
    <property type="component" value="Unassembled WGS sequence"/>
</dbReference>